<sequence length="305" mass="33688">MKILQYFVSKCGITAVLLVFMTALFVPKAGAAEPLPVVVTLPVLKDFVAVVGDVHIRVSTLISGSESEHTYTPKPSDLVRIQKAKVLFQIGLDLELWVQPLIENADRPNLPIVTTSKGVSLIEGGPVDGHGHGAANPHIWLDPQNVQIMIAEIKKALIAVDPEHQADYEKNASAYLQKLEKLEAELKRKVAPLKDKRIITHHPAWPYFAKRFGFEIRSNILTQIGSAPSAKKLGILIRQIKKEKIRVIVSEPQLNQKIPLILAEETGAKVVPLSPLTGALPGTDHYLDLMRYNVQTLVDVLEKVQ</sequence>
<name>A0A3B1D792_9ZZZZ</name>
<dbReference type="Gene3D" id="3.40.50.1980">
    <property type="entry name" value="Nitrogenase molybdenum iron protein domain"/>
    <property type="match status" value="2"/>
</dbReference>
<accession>A0A3B1D792</accession>
<dbReference type="Pfam" id="PF01297">
    <property type="entry name" value="ZnuA"/>
    <property type="match status" value="1"/>
</dbReference>
<dbReference type="InterPro" id="IPR006129">
    <property type="entry name" value="AdhesinB"/>
</dbReference>
<evidence type="ECO:0000256" key="3">
    <source>
        <dbReference type="ARBA" id="ARBA00022729"/>
    </source>
</evidence>
<feature type="coiled-coil region" evidence="4">
    <location>
        <begin position="165"/>
        <end position="196"/>
    </location>
</feature>
<reference evidence="5" key="1">
    <citation type="submission" date="2018-06" db="EMBL/GenBank/DDBJ databases">
        <authorList>
            <person name="Zhirakovskaya E."/>
        </authorList>
    </citation>
    <scope>NUCLEOTIDE SEQUENCE</scope>
</reference>
<dbReference type="EMBL" id="UOGF01000031">
    <property type="protein sequence ID" value="VAX27605.1"/>
    <property type="molecule type" value="Genomic_DNA"/>
</dbReference>
<comment type="similarity">
    <text evidence="1">Belongs to the bacterial solute-binding protein 9 family.</text>
</comment>
<proteinExistence type="inferred from homology"/>
<protein>
    <submittedName>
        <fullName evidence="5">Zinc ABC transporter, substrate-binding protein ZnuA</fullName>
    </submittedName>
</protein>
<evidence type="ECO:0000256" key="2">
    <source>
        <dbReference type="ARBA" id="ARBA00022448"/>
    </source>
</evidence>
<dbReference type="PANTHER" id="PTHR42953">
    <property type="entry name" value="HIGH-AFFINITY ZINC UPTAKE SYSTEM PROTEIN ZNUA-RELATED"/>
    <property type="match status" value="1"/>
</dbReference>
<dbReference type="GO" id="GO:0046872">
    <property type="term" value="F:metal ion binding"/>
    <property type="evidence" value="ECO:0007669"/>
    <property type="project" value="InterPro"/>
</dbReference>
<dbReference type="AlphaFoldDB" id="A0A3B1D792"/>
<dbReference type="PRINTS" id="PR00691">
    <property type="entry name" value="ADHESINB"/>
</dbReference>
<dbReference type="GO" id="GO:0030001">
    <property type="term" value="P:metal ion transport"/>
    <property type="evidence" value="ECO:0007669"/>
    <property type="project" value="InterPro"/>
</dbReference>
<dbReference type="GO" id="GO:0007155">
    <property type="term" value="P:cell adhesion"/>
    <property type="evidence" value="ECO:0007669"/>
    <property type="project" value="InterPro"/>
</dbReference>
<organism evidence="5">
    <name type="scientific">hydrothermal vent metagenome</name>
    <dbReference type="NCBI Taxonomy" id="652676"/>
    <lineage>
        <taxon>unclassified sequences</taxon>
        <taxon>metagenomes</taxon>
        <taxon>ecological metagenomes</taxon>
    </lineage>
</organism>
<dbReference type="InterPro" id="IPR006127">
    <property type="entry name" value="ZnuA-like"/>
</dbReference>
<keyword evidence="4" id="KW-0175">Coiled coil</keyword>
<evidence type="ECO:0000313" key="5">
    <source>
        <dbReference type="EMBL" id="VAX27605.1"/>
    </source>
</evidence>
<keyword evidence="2" id="KW-0813">Transport</keyword>
<dbReference type="PRINTS" id="PR00690">
    <property type="entry name" value="ADHESNFAMILY"/>
</dbReference>
<evidence type="ECO:0000256" key="4">
    <source>
        <dbReference type="SAM" id="Coils"/>
    </source>
</evidence>
<dbReference type="InterPro" id="IPR050492">
    <property type="entry name" value="Bact_metal-bind_prot9"/>
</dbReference>
<keyword evidence="3" id="KW-0732">Signal</keyword>
<gene>
    <name evidence="5" type="ORF">MNBD_NITROSPIRAE01-458</name>
</gene>
<evidence type="ECO:0000256" key="1">
    <source>
        <dbReference type="ARBA" id="ARBA00011028"/>
    </source>
</evidence>
<dbReference type="InterPro" id="IPR006128">
    <property type="entry name" value="Lipoprotein_PsaA-like"/>
</dbReference>
<dbReference type="PANTHER" id="PTHR42953:SF3">
    <property type="entry name" value="HIGH-AFFINITY ZINC UPTAKE SYSTEM PROTEIN ZNUA"/>
    <property type="match status" value="1"/>
</dbReference>
<dbReference type="SUPFAM" id="SSF53807">
    <property type="entry name" value="Helical backbone' metal receptor"/>
    <property type="match status" value="1"/>
</dbReference>